<dbReference type="GO" id="GO:0004888">
    <property type="term" value="F:transmembrane signaling receptor activity"/>
    <property type="evidence" value="ECO:0007669"/>
    <property type="project" value="InterPro"/>
</dbReference>
<gene>
    <name evidence="9" type="ORF">XsacCFBP4641_17520</name>
</gene>
<organism evidence="9 10">
    <name type="scientific">Xanthomonas sacchari</name>
    <dbReference type="NCBI Taxonomy" id="56458"/>
    <lineage>
        <taxon>Bacteria</taxon>
        <taxon>Pseudomonadati</taxon>
        <taxon>Pseudomonadota</taxon>
        <taxon>Gammaproteobacteria</taxon>
        <taxon>Lysobacterales</taxon>
        <taxon>Lysobacteraceae</taxon>
        <taxon>Xanthomonas</taxon>
    </lineage>
</organism>
<evidence type="ECO:0000256" key="7">
    <source>
        <dbReference type="PROSITE-ProRule" id="PRU00284"/>
    </source>
</evidence>
<evidence type="ECO:0000313" key="10">
    <source>
        <dbReference type="Proteomes" id="UP000247346"/>
    </source>
</evidence>
<keyword evidence="6 7" id="KW-0807">Transducer</keyword>
<evidence type="ECO:0000256" key="6">
    <source>
        <dbReference type="ARBA" id="ARBA00023224"/>
    </source>
</evidence>
<dbReference type="Proteomes" id="UP000247346">
    <property type="component" value="Unassembled WGS sequence"/>
</dbReference>
<dbReference type="Gene3D" id="1.10.287.950">
    <property type="entry name" value="Methyl-accepting chemotaxis protein"/>
    <property type="match status" value="1"/>
</dbReference>
<dbReference type="GeneID" id="93878146"/>
<dbReference type="InterPro" id="IPR004089">
    <property type="entry name" value="MCPsignal_dom"/>
</dbReference>
<evidence type="ECO:0000256" key="3">
    <source>
        <dbReference type="ARBA" id="ARBA00022692"/>
    </source>
</evidence>
<dbReference type="SUPFAM" id="SSF58104">
    <property type="entry name" value="Methyl-accepting chemotaxis protein (MCP) signaling domain"/>
    <property type="match status" value="1"/>
</dbReference>
<dbReference type="AlphaFoldDB" id="A0A2P5Z050"/>
<dbReference type="OrthoDB" id="9814866at2"/>
<dbReference type="PRINTS" id="PR00260">
    <property type="entry name" value="CHEMTRNSDUCR"/>
</dbReference>
<evidence type="ECO:0000256" key="5">
    <source>
        <dbReference type="ARBA" id="ARBA00023136"/>
    </source>
</evidence>
<keyword evidence="3" id="KW-0812">Transmembrane</keyword>
<dbReference type="Gene3D" id="3.30.450.20">
    <property type="entry name" value="PAS domain"/>
    <property type="match status" value="1"/>
</dbReference>
<evidence type="ECO:0000256" key="2">
    <source>
        <dbReference type="ARBA" id="ARBA00022475"/>
    </source>
</evidence>
<feature type="domain" description="Methyl-accepting transducer" evidence="8">
    <location>
        <begin position="29"/>
        <end position="106"/>
    </location>
</feature>
<keyword evidence="5" id="KW-0472">Membrane</keyword>
<keyword evidence="4" id="KW-1133">Transmembrane helix</keyword>
<comment type="caution">
    <text evidence="9">The sequence shown here is derived from an EMBL/GenBank/DDBJ whole genome shotgun (WGS) entry which is preliminary data.</text>
</comment>
<dbReference type="GO" id="GO:0005886">
    <property type="term" value="C:plasma membrane"/>
    <property type="evidence" value="ECO:0007669"/>
    <property type="project" value="UniProtKB-SubCell"/>
</dbReference>
<dbReference type="InterPro" id="IPR004090">
    <property type="entry name" value="Chemotax_Me-accpt_rcpt"/>
</dbReference>
<comment type="subcellular location">
    <subcellularLocation>
        <location evidence="1">Cell membrane</location>
        <topology evidence="1">Multi-pass membrane protein</topology>
    </subcellularLocation>
</comment>
<evidence type="ECO:0000256" key="1">
    <source>
        <dbReference type="ARBA" id="ARBA00004651"/>
    </source>
</evidence>
<dbReference type="PROSITE" id="PS50111">
    <property type="entry name" value="CHEMOTAXIS_TRANSDUC_2"/>
    <property type="match status" value="1"/>
</dbReference>
<evidence type="ECO:0000313" key="9">
    <source>
        <dbReference type="EMBL" id="PPU80661.1"/>
    </source>
</evidence>
<accession>A0A2P5Z050</accession>
<reference evidence="9 10" key="1">
    <citation type="submission" date="2016-08" db="EMBL/GenBank/DDBJ databases">
        <authorList>
            <person name="Seilhamer J.J."/>
        </authorList>
    </citation>
    <scope>NUCLEOTIDE SEQUENCE [LARGE SCALE GENOMIC DNA]</scope>
    <source>
        <strain evidence="9 10">CFBP4641</strain>
    </source>
</reference>
<evidence type="ECO:0000259" key="8">
    <source>
        <dbReference type="PROSITE" id="PS50111"/>
    </source>
</evidence>
<dbReference type="RefSeq" id="WP_029561892.1">
    <property type="nucleotide sequence ID" value="NZ_CP132343.1"/>
</dbReference>
<dbReference type="GO" id="GO:0007165">
    <property type="term" value="P:signal transduction"/>
    <property type="evidence" value="ECO:0007669"/>
    <property type="project" value="UniProtKB-KW"/>
</dbReference>
<dbReference type="Pfam" id="PF02743">
    <property type="entry name" value="dCache_1"/>
    <property type="match status" value="1"/>
</dbReference>
<dbReference type="EMBL" id="MDEK01000018">
    <property type="protein sequence ID" value="PPU80661.1"/>
    <property type="molecule type" value="Genomic_DNA"/>
</dbReference>
<dbReference type="Pfam" id="PF00015">
    <property type="entry name" value="MCPsignal"/>
    <property type="match status" value="1"/>
</dbReference>
<dbReference type="GO" id="GO:0006935">
    <property type="term" value="P:chemotaxis"/>
    <property type="evidence" value="ECO:0007669"/>
    <property type="project" value="InterPro"/>
</dbReference>
<protein>
    <submittedName>
        <fullName evidence="9">Chemotaxis protein</fullName>
    </submittedName>
</protein>
<dbReference type="InterPro" id="IPR033479">
    <property type="entry name" value="dCache_1"/>
</dbReference>
<evidence type="ECO:0000256" key="4">
    <source>
        <dbReference type="ARBA" id="ARBA00022989"/>
    </source>
</evidence>
<sequence length="358" mass="39384">MNLPAHPAETGIDDHIRAVVGLSDQLLGQLRRSLQGIDAINRTTHMISMNARIESARIGAAGRGFSVIAQEMDGLSRRVAEATQDLDKVAARTSAEMRQTLSQLQDDVRRTRLSELALSNIDLIDRNLYERSCDVRWWATDAAVVAAARTDSDAEALAYASRRMGQILDSYTVYFDLILAGSDGRIRANGRPRQFASVGSDVSTQPWFEQAMRTRSGEDFSFQGVHASALADGERVLVYACTVREGGRIDGRVLGVLGIVFRWDALAQTIVQRTPLSESEWGRSRVCIVDAQGQVLADSAGRMLQDRIDFDGRDALFKQPRGAVLIDLDGRPHCIGHAASPGYETYRTGWHSLILQAL</sequence>
<keyword evidence="2" id="KW-1003">Cell membrane</keyword>
<proteinExistence type="predicted"/>
<name>A0A2P5Z050_9XANT</name>
<dbReference type="STRING" id="56458.SB85_17920"/>